<evidence type="ECO:0000313" key="1">
    <source>
        <dbReference type="EMBL" id="KAF3060720.1"/>
    </source>
</evidence>
<proteinExistence type="predicted"/>
<gene>
    <name evidence="1" type="ORF">CFAM422_010965</name>
</gene>
<protein>
    <submittedName>
        <fullName evidence="1">Uncharacterized protein</fullName>
    </submittedName>
</protein>
<sequence>MQVGILLPRRQLSFDVGTFTWRACRDGSMRKPLMLEKSIKNHIRFQDDNNLAQRLIPDQKPWSSQDNGKSPLAVISQRFIYTVRQLQLQYGSPTSLRLAYTLSLSHSQAAFRSRADKLLWLTNRGFPIGKLLAMSKWLHT</sequence>
<dbReference type="Proteomes" id="UP000801864">
    <property type="component" value="Unassembled WGS sequence"/>
</dbReference>
<organism evidence="1 2">
    <name type="scientific">Trichoderma lentiforme</name>
    <dbReference type="NCBI Taxonomy" id="1567552"/>
    <lineage>
        <taxon>Eukaryota</taxon>
        <taxon>Fungi</taxon>
        <taxon>Dikarya</taxon>
        <taxon>Ascomycota</taxon>
        <taxon>Pezizomycotina</taxon>
        <taxon>Sordariomycetes</taxon>
        <taxon>Hypocreomycetidae</taxon>
        <taxon>Hypocreales</taxon>
        <taxon>Hypocreaceae</taxon>
        <taxon>Trichoderma</taxon>
    </lineage>
</organism>
<name>A0A9P5C7N3_9HYPO</name>
<comment type="caution">
    <text evidence="1">The sequence shown here is derived from an EMBL/GenBank/DDBJ whole genome shotgun (WGS) entry which is preliminary data.</text>
</comment>
<reference evidence="1 2" key="1">
    <citation type="submission" date="2018-06" db="EMBL/GenBank/DDBJ databases">
        <title>Genome analysis of cellulolytic fungus Trichoderma lentiforme CFAM-422.</title>
        <authorList>
            <person name="Steindorff A.S."/>
            <person name="Formighieri E.F."/>
            <person name="Midorikawa G.E.O."/>
            <person name="Tamietti M.S."/>
            <person name="Ramos E.Z."/>
            <person name="Silva A.S."/>
            <person name="Bon E.P.S."/>
            <person name="Mendes T.D."/>
            <person name="Damaso M.C.T."/>
            <person name="Favaro L.C.L."/>
        </authorList>
    </citation>
    <scope>NUCLEOTIDE SEQUENCE [LARGE SCALE GENOMIC DNA]</scope>
    <source>
        <strain evidence="1 2">CFAM-422</strain>
    </source>
</reference>
<evidence type="ECO:0000313" key="2">
    <source>
        <dbReference type="Proteomes" id="UP000801864"/>
    </source>
</evidence>
<dbReference type="EMBL" id="QLNT01000022">
    <property type="protein sequence ID" value="KAF3060720.1"/>
    <property type="molecule type" value="Genomic_DNA"/>
</dbReference>
<accession>A0A9P5C7N3</accession>
<keyword evidence="2" id="KW-1185">Reference proteome</keyword>
<dbReference type="AlphaFoldDB" id="A0A9P5C7N3"/>